<dbReference type="Pfam" id="PF08686">
    <property type="entry name" value="PLAC"/>
    <property type="match status" value="1"/>
</dbReference>
<dbReference type="Gene3D" id="2.20.100.10">
    <property type="entry name" value="Thrombospondin type-1 (TSP1) repeat"/>
    <property type="match status" value="4"/>
</dbReference>
<dbReference type="SMART" id="SM00409">
    <property type="entry name" value="IG"/>
    <property type="match status" value="3"/>
</dbReference>
<dbReference type="Proteomes" id="UP000283210">
    <property type="component" value="Chromosome 22"/>
</dbReference>
<dbReference type="GO" id="GO:0004222">
    <property type="term" value="F:metalloendopeptidase activity"/>
    <property type="evidence" value="ECO:0007669"/>
    <property type="project" value="TreeGrafter"/>
</dbReference>
<organism evidence="10 11">
    <name type="scientific">Oryzias javanicus</name>
    <name type="common">Javanese ricefish</name>
    <name type="synonym">Aplocheilus javanicus</name>
    <dbReference type="NCBI Taxonomy" id="123683"/>
    <lineage>
        <taxon>Eukaryota</taxon>
        <taxon>Metazoa</taxon>
        <taxon>Chordata</taxon>
        <taxon>Craniata</taxon>
        <taxon>Vertebrata</taxon>
        <taxon>Euteleostomi</taxon>
        <taxon>Actinopterygii</taxon>
        <taxon>Neopterygii</taxon>
        <taxon>Teleostei</taxon>
        <taxon>Neoteleostei</taxon>
        <taxon>Acanthomorphata</taxon>
        <taxon>Ovalentaria</taxon>
        <taxon>Atherinomorphae</taxon>
        <taxon>Beloniformes</taxon>
        <taxon>Adrianichthyidae</taxon>
        <taxon>Oryziinae</taxon>
        <taxon>Oryzias</taxon>
    </lineage>
</organism>
<feature type="disulfide bond" evidence="6">
    <location>
        <begin position="89"/>
        <end position="125"/>
    </location>
</feature>
<dbReference type="GO" id="GO:0006508">
    <property type="term" value="P:proteolysis"/>
    <property type="evidence" value="ECO:0007669"/>
    <property type="project" value="TreeGrafter"/>
</dbReference>
<dbReference type="SUPFAM" id="SSF82895">
    <property type="entry name" value="TSP-1 type 1 repeat"/>
    <property type="match status" value="4"/>
</dbReference>
<dbReference type="InterPro" id="IPR050439">
    <property type="entry name" value="ADAMTS_ADAMTS-like"/>
</dbReference>
<dbReference type="InterPro" id="IPR007110">
    <property type="entry name" value="Ig-like_dom"/>
</dbReference>
<gene>
    <name evidence="10" type="ORF">OJAV_G00217280</name>
</gene>
<dbReference type="InterPro" id="IPR013783">
    <property type="entry name" value="Ig-like_fold"/>
</dbReference>
<evidence type="ECO:0000256" key="2">
    <source>
        <dbReference type="ARBA" id="ARBA00022525"/>
    </source>
</evidence>
<dbReference type="SUPFAM" id="SSF48726">
    <property type="entry name" value="Immunoglobulin"/>
    <property type="match status" value="3"/>
</dbReference>
<accession>A0A437C4C5</accession>
<feature type="compositionally biased region" description="Low complexity" evidence="7">
    <location>
        <begin position="748"/>
        <end position="768"/>
    </location>
</feature>
<dbReference type="InterPro" id="IPR013273">
    <property type="entry name" value="ADAMTS/ADAMTS-like"/>
</dbReference>
<dbReference type="PANTHER" id="PTHR13723:SF281">
    <property type="entry name" value="PAPILIN"/>
    <property type="match status" value="1"/>
</dbReference>
<dbReference type="InterPro" id="IPR003598">
    <property type="entry name" value="Ig_sub2"/>
</dbReference>
<dbReference type="GO" id="GO:0031012">
    <property type="term" value="C:extracellular matrix"/>
    <property type="evidence" value="ECO:0007669"/>
    <property type="project" value="TreeGrafter"/>
</dbReference>
<feature type="region of interest" description="Disordered" evidence="7">
    <location>
        <begin position="557"/>
        <end position="609"/>
    </location>
</feature>
<dbReference type="AlphaFoldDB" id="A0A437C4C5"/>
<dbReference type="Pfam" id="PF00090">
    <property type="entry name" value="TSP_1"/>
    <property type="match status" value="2"/>
</dbReference>
<evidence type="ECO:0000256" key="6">
    <source>
        <dbReference type="PIRSR" id="PIRSR613273-3"/>
    </source>
</evidence>
<dbReference type="Pfam" id="PF05986">
    <property type="entry name" value="ADAMTS_spacer1"/>
    <property type="match status" value="1"/>
</dbReference>
<evidence type="ECO:0000259" key="8">
    <source>
        <dbReference type="PROSITE" id="PS50835"/>
    </source>
</evidence>
<dbReference type="InterPro" id="IPR010909">
    <property type="entry name" value="PLAC"/>
</dbReference>
<evidence type="ECO:0000256" key="4">
    <source>
        <dbReference type="ARBA" id="ARBA00022737"/>
    </source>
</evidence>
<keyword evidence="4" id="KW-0677">Repeat</keyword>
<dbReference type="Pfam" id="PF07679">
    <property type="entry name" value="I-set"/>
    <property type="match status" value="1"/>
</dbReference>
<evidence type="ECO:0008006" key="12">
    <source>
        <dbReference type="Google" id="ProtNLM"/>
    </source>
</evidence>
<evidence type="ECO:0000256" key="7">
    <source>
        <dbReference type="SAM" id="MobiDB-lite"/>
    </source>
</evidence>
<dbReference type="InterPro" id="IPR003599">
    <property type="entry name" value="Ig_sub"/>
</dbReference>
<sequence length="1169" mass="125903">MPLVPQRVKHSGEPNVCTEEVKDALLALRPALDPAGSGTSGNRARAAEPGFQKLLKMFLPLMILQLLLPAAFTVPSMDSWDLWGPYGECSRSCGGGVTMRTRRCITHRTDGGHNCVGPDMSYRSCNIQDCPEGSRDFREEQCSQFDGTNFQGKRYKWLPYYGADNPCELNCMPRGENFYYRHRSAVVDGTPCHPGRRDICVGGVCKRLGCDNMLESPLQEDPCLQCGGNGQSCHLVKHRFTVRDLPTGYNQVFILPVGATSISIRETTATRNYLALKNLRGEYYLNGHWVIEFSRATPIGGTVLYYQRGAEGDSVPESIVGRGPTTEPLVVELISQEPNQGVEYEYYLPNGRSREGYYWSFGSWSACSKECGSGYQSRLVFCTIDNESYPDYLCASLPRPQSNRTCNPQTCPQTRSWTVGDWNACSVTCGGGSQTRSVQCVSNDAAGPRVVEDALCAAYAEAPPSLQTCNMQKCTEYRVTSWSACSVSCGSGFLLPGFAPPPAVQPCEMPACPRQIRWHVGPWGLCSKSCGSGSRERQVICSDQERNLYPVDQCGAQPRPSTVERCNRQPCNSPQGVPSVQDPRGHDPLAPFQPYLQDGAARGRDPAQSNTIHDPHGSAPALHCSQSFYGCCPDRRTAASGPRGQGCPRAPTPGPEQPPCIQTRYGCCRDGLTAAQGPRRQGCMEAVAPAPTAASLPTQNAPGCKLTTYGCCYDRTSPAGGPMERAAPTPPNTLSAPSARCPAPPAPAAAGCPATTSTSSRPSALTSAGRVPAAQGASPGRQVMSAATHAHRGRAILRPRQPPPPPAQQSGPAASLTLGGVAIDKSDPDRLEALVGQTVVLPCSVSPPPSAAVVVEWRRDGVALSSHRHHQQPSGSLLLGPLTESDSGWFLCVATRERERDHRYVYLSVTERPAQLAPTSLPKDASFPRFSIERSGSSLVEMRKGQTARLPCMIVPPSARHAVHVQWTKDGRTLGDPRVTQRPDGSLMVGPLRAEDSGVYTCTAASLQQLEQRQLQLKVQDLKITTAPDNIQVSEGGRALLPCVVSGDDVNIGWSRNGVPVRPDGQKVLVSSDGSLILTDVKLSDEGTYTCNAYTGIYSVSATADVRVSKSAPADEEPRPDCADQPELANCRLIVYARLCSNQYYSSFCCASCASQRRVRAAHGNVGAV</sequence>
<comment type="subcellular location">
    <subcellularLocation>
        <location evidence="1">Secreted</location>
    </subcellularLocation>
</comment>
<reference evidence="10 11" key="2">
    <citation type="submission" date="2019-01" db="EMBL/GenBank/DDBJ databases">
        <title>A chromosome length genome reference of the Java medaka (oryzias javanicus).</title>
        <authorList>
            <person name="Herpin A."/>
            <person name="Takehana Y."/>
            <person name="Naruse K."/>
            <person name="Ansai S."/>
            <person name="Kawaguchi M."/>
        </authorList>
    </citation>
    <scope>NUCLEOTIDE SEQUENCE [LARGE SCALE GENOMIC DNA]</scope>
    <source>
        <strain evidence="10">RS831</strain>
        <tissue evidence="10">Whole body</tissue>
    </source>
</reference>
<feature type="domain" description="Ig-like" evidence="8">
    <location>
        <begin position="928"/>
        <end position="1018"/>
    </location>
</feature>
<keyword evidence="3" id="KW-0732">Signal</keyword>
<keyword evidence="11" id="KW-1185">Reference proteome</keyword>
<dbReference type="PROSITE" id="PS50835">
    <property type="entry name" value="IG_LIKE"/>
    <property type="match status" value="3"/>
</dbReference>
<dbReference type="FunFam" id="2.20.100.10:FF:000005">
    <property type="entry name" value="ADAM metallopeptidase with thrombospondin type 1 motif 9"/>
    <property type="match status" value="3"/>
</dbReference>
<dbReference type="EMBL" id="CM012458">
    <property type="protein sequence ID" value="RVE57535.1"/>
    <property type="molecule type" value="Genomic_DNA"/>
</dbReference>
<feature type="compositionally biased region" description="Polar residues" evidence="7">
    <location>
        <begin position="569"/>
        <end position="578"/>
    </location>
</feature>
<protein>
    <recommendedName>
        <fullName evidence="12">Papilin</fullName>
    </recommendedName>
</protein>
<feature type="disulfide bond" evidence="6">
    <location>
        <begin position="93"/>
        <end position="130"/>
    </location>
</feature>
<feature type="domain" description="PLAC" evidence="9">
    <location>
        <begin position="1118"/>
        <end position="1157"/>
    </location>
</feature>
<dbReference type="PROSITE" id="PS50092">
    <property type="entry name" value="TSP1"/>
    <property type="match status" value="4"/>
</dbReference>
<feature type="region of interest" description="Disordered" evidence="7">
    <location>
        <begin position="722"/>
        <end position="791"/>
    </location>
</feature>
<dbReference type="SMART" id="SM00408">
    <property type="entry name" value="IGc2"/>
    <property type="match status" value="3"/>
</dbReference>
<dbReference type="PRINTS" id="PR01857">
    <property type="entry name" value="ADAMTSFAMILY"/>
</dbReference>
<dbReference type="Gene3D" id="2.60.120.830">
    <property type="match status" value="1"/>
</dbReference>
<keyword evidence="2" id="KW-0964">Secreted</keyword>
<dbReference type="InterPro" id="IPR000884">
    <property type="entry name" value="TSP1_rpt"/>
</dbReference>
<dbReference type="OrthoDB" id="9948486at2759"/>
<dbReference type="Pfam" id="PF19030">
    <property type="entry name" value="TSP1_ADAMTS"/>
    <property type="match status" value="3"/>
</dbReference>
<dbReference type="FunFam" id="2.20.100.10:FF:000001">
    <property type="entry name" value="semaphorin-5A isoform X1"/>
    <property type="match status" value="1"/>
</dbReference>
<reference evidence="10 11" key="1">
    <citation type="submission" date="2018-11" db="EMBL/GenBank/DDBJ databases">
        <authorList>
            <person name="Lopez-Roques C."/>
            <person name="Donnadieu C."/>
            <person name="Bouchez O."/>
            <person name="Klopp C."/>
            <person name="Cabau C."/>
            <person name="Zahm M."/>
        </authorList>
    </citation>
    <scope>NUCLEOTIDE SEQUENCE [LARGE SCALE GENOMIC DNA]</scope>
    <source>
        <strain evidence="10">RS831</strain>
        <tissue evidence="10">Whole body</tissue>
    </source>
</reference>
<keyword evidence="5 6" id="KW-1015">Disulfide bond</keyword>
<dbReference type="PANTHER" id="PTHR13723">
    <property type="entry name" value="ADAMTS A DISINTEGRIN AND METALLOPROTEASE WITH THROMBOSPONDIN MOTIFS PROTEASE"/>
    <property type="match status" value="1"/>
</dbReference>
<evidence type="ECO:0000259" key="9">
    <source>
        <dbReference type="PROSITE" id="PS50900"/>
    </source>
</evidence>
<dbReference type="GO" id="GO:0030198">
    <property type="term" value="P:extracellular matrix organization"/>
    <property type="evidence" value="ECO:0007669"/>
    <property type="project" value="InterPro"/>
</dbReference>
<dbReference type="InterPro" id="IPR013098">
    <property type="entry name" value="Ig_I-set"/>
</dbReference>
<dbReference type="SMART" id="SM00209">
    <property type="entry name" value="TSP1"/>
    <property type="match status" value="5"/>
</dbReference>
<name>A0A437C4C5_ORYJA</name>
<proteinExistence type="predicted"/>
<dbReference type="InterPro" id="IPR010294">
    <property type="entry name" value="ADAMTS_spacer1"/>
</dbReference>
<evidence type="ECO:0000313" key="10">
    <source>
        <dbReference type="EMBL" id="RVE57535.1"/>
    </source>
</evidence>
<evidence type="ECO:0000313" key="11">
    <source>
        <dbReference type="Proteomes" id="UP000283210"/>
    </source>
</evidence>
<dbReference type="PROSITE" id="PS50900">
    <property type="entry name" value="PLAC"/>
    <property type="match status" value="1"/>
</dbReference>
<dbReference type="GO" id="GO:0005576">
    <property type="term" value="C:extracellular region"/>
    <property type="evidence" value="ECO:0007669"/>
    <property type="project" value="UniProtKB-SubCell"/>
</dbReference>
<dbReference type="Gene3D" id="2.60.40.10">
    <property type="entry name" value="Immunoglobulins"/>
    <property type="match status" value="3"/>
</dbReference>
<dbReference type="InterPro" id="IPR036179">
    <property type="entry name" value="Ig-like_dom_sf"/>
</dbReference>
<feature type="domain" description="Ig-like" evidence="8">
    <location>
        <begin position="812"/>
        <end position="908"/>
    </location>
</feature>
<evidence type="ECO:0000256" key="3">
    <source>
        <dbReference type="ARBA" id="ARBA00022729"/>
    </source>
</evidence>
<feature type="domain" description="Ig-like" evidence="8">
    <location>
        <begin position="1022"/>
        <end position="1109"/>
    </location>
</feature>
<dbReference type="InterPro" id="IPR036383">
    <property type="entry name" value="TSP1_rpt_sf"/>
</dbReference>
<dbReference type="InterPro" id="IPR045371">
    <property type="entry name" value="ADAMTS_CR_3"/>
</dbReference>
<evidence type="ECO:0000256" key="1">
    <source>
        <dbReference type="ARBA" id="ARBA00004613"/>
    </source>
</evidence>
<dbReference type="Pfam" id="PF19236">
    <property type="entry name" value="ADAMTS_CR_3"/>
    <property type="match status" value="1"/>
</dbReference>
<dbReference type="FunFam" id="2.60.120.830:FF:000001">
    <property type="entry name" value="A disintegrin and metalloproteinase with thrombospondin motifs 1"/>
    <property type="match status" value="1"/>
</dbReference>
<feature type="disulfide bond" evidence="6">
    <location>
        <begin position="104"/>
        <end position="115"/>
    </location>
</feature>
<evidence type="ECO:0000256" key="5">
    <source>
        <dbReference type="ARBA" id="ARBA00023157"/>
    </source>
</evidence>
<dbReference type="Pfam" id="PF13927">
    <property type="entry name" value="Ig_3"/>
    <property type="match status" value="2"/>
</dbReference>